<keyword evidence="9" id="KW-1185">Reference proteome</keyword>
<feature type="domain" description="Exostosin GT47" evidence="7">
    <location>
        <begin position="137"/>
        <end position="446"/>
    </location>
</feature>
<evidence type="ECO:0000256" key="1">
    <source>
        <dbReference type="ARBA" id="ARBA00004323"/>
    </source>
</evidence>
<gene>
    <name evidence="8" type="ORF">SADUNF_Sadunf02G0158900</name>
</gene>
<reference evidence="8 9" key="1">
    <citation type="submission" date="2020-10" db="EMBL/GenBank/DDBJ databases">
        <title>Plant Genome Project.</title>
        <authorList>
            <person name="Zhang R.-G."/>
        </authorList>
    </citation>
    <scope>NUCLEOTIDE SEQUENCE [LARGE SCALE GENOMIC DNA]</scope>
    <source>
        <strain evidence="8">FAFU-HL-1</strain>
        <tissue evidence="8">Leaf</tissue>
    </source>
</reference>
<keyword evidence="3" id="KW-0808">Transferase</keyword>
<dbReference type="AlphaFoldDB" id="A0A835N7Y2"/>
<evidence type="ECO:0000259" key="7">
    <source>
        <dbReference type="Pfam" id="PF03016"/>
    </source>
</evidence>
<keyword evidence="6" id="KW-1133">Transmembrane helix</keyword>
<protein>
    <recommendedName>
        <fullName evidence="7">Exostosin GT47 domain-containing protein</fullName>
    </recommendedName>
</protein>
<keyword evidence="3" id="KW-0328">Glycosyltransferase</keyword>
<comment type="caution">
    <text evidence="8">The sequence shown here is derived from an EMBL/GenBank/DDBJ whole genome shotgun (WGS) entry which is preliminary data.</text>
</comment>
<dbReference type="EMBL" id="JADGMS010000002">
    <property type="protein sequence ID" value="KAF9688071.1"/>
    <property type="molecule type" value="Genomic_DNA"/>
</dbReference>
<proteinExistence type="inferred from homology"/>
<dbReference type="GO" id="GO:0000139">
    <property type="term" value="C:Golgi membrane"/>
    <property type="evidence" value="ECO:0007669"/>
    <property type="project" value="UniProtKB-SubCell"/>
</dbReference>
<comment type="subcellular location">
    <subcellularLocation>
        <location evidence="1">Golgi apparatus membrane</location>
        <topology evidence="1">Single-pass type II membrane protein</topology>
    </subcellularLocation>
</comment>
<dbReference type="InterPro" id="IPR040911">
    <property type="entry name" value="Exostosin_GT47"/>
</dbReference>
<evidence type="ECO:0000313" key="9">
    <source>
        <dbReference type="Proteomes" id="UP000657918"/>
    </source>
</evidence>
<evidence type="ECO:0000256" key="2">
    <source>
        <dbReference type="ARBA" id="ARBA00010271"/>
    </source>
</evidence>
<evidence type="ECO:0000256" key="4">
    <source>
        <dbReference type="ARBA" id="ARBA00022968"/>
    </source>
</evidence>
<dbReference type="PANTHER" id="PTHR11062:SF249">
    <property type="entry name" value="OS08G0438600 PROTEIN"/>
    <property type="match status" value="1"/>
</dbReference>
<accession>A0A835N7Y2</accession>
<dbReference type="GO" id="GO:0016757">
    <property type="term" value="F:glycosyltransferase activity"/>
    <property type="evidence" value="ECO:0007669"/>
    <property type="project" value="UniProtKB-KW"/>
</dbReference>
<dbReference type="OrthoDB" id="1924787at2759"/>
<dbReference type="Proteomes" id="UP000657918">
    <property type="component" value="Unassembled WGS sequence"/>
</dbReference>
<name>A0A835N7Y2_9ROSI</name>
<organism evidence="8 9">
    <name type="scientific">Salix dunnii</name>
    <dbReference type="NCBI Taxonomy" id="1413687"/>
    <lineage>
        <taxon>Eukaryota</taxon>
        <taxon>Viridiplantae</taxon>
        <taxon>Streptophyta</taxon>
        <taxon>Embryophyta</taxon>
        <taxon>Tracheophyta</taxon>
        <taxon>Spermatophyta</taxon>
        <taxon>Magnoliopsida</taxon>
        <taxon>eudicotyledons</taxon>
        <taxon>Gunneridae</taxon>
        <taxon>Pentapetalae</taxon>
        <taxon>rosids</taxon>
        <taxon>fabids</taxon>
        <taxon>Malpighiales</taxon>
        <taxon>Salicaceae</taxon>
        <taxon>Saliceae</taxon>
        <taxon>Salix</taxon>
    </lineage>
</organism>
<keyword evidence="4" id="KW-0735">Signal-anchor</keyword>
<evidence type="ECO:0000256" key="3">
    <source>
        <dbReference type="ARBA" id="ARBA00022676"/>
    </source>
</evidence>
<feature type="transmembrane region" description="Helical" evidence="6">
    <location>
        <begin position="38"/>
        <end position="58"/>
    </location>
</feature>
<comment type="similarity">
    <text evidence="2">Belongs to the glycosyltransferase 47 family.</text>
</comment>
<evidence type="ECO:0000256" key="5">
    <source>
        <dbReference type="ARBA" id="ARBA00023034"/>
    </source>
</evidence>
<dbReference type="Pfam" id="PF03016">
    <property type="entry name" value="Exostosin_GT47"/>
    <property type="match status" value="1"/>
</dbReference>
<dbReference type="InterPro" id="IPR004263">
    <property type="entry name" value="Exostosin"/>
</dbReference>
<keyword evidence="6" id="KW-0812">Transmembrane</keyword>
<keyword evidence="6" id="KW-0472">Membrane</keyword>
<sequence>MLFSSIISKLACFAYFPKATPRSLIVSMSEKAKFLSRSLFYLITISIFLLVLSSFSLVQFPSTHFIPRSVFELVLVNSTSFLLKPKAKTELVKFPSFPSTDTNLSMRFGSLSCPNSIVGASGCHRMKTCDRNQGLGKLKVFMYDLPPEFHFGLLGWKGNKNQTWPNVDRHSRIPSYPGGLNLQHSVEYWLTLDLLASNTPEVGNAVRVQNSSEADIVFVPFFSSLSYNRHSKLHGKEKVSVNKMLQTKLVRFLMARDEWKRFGGNDHLIVAHHPNSMLYARKKLGSAMFVLADFGRYPVEIANLGKDIIAPYKHVVRTIPIGESAQFDRRPILMHFQGAIYRKDGGAIRQQLYYLLKDEKDVHFTFGTYRGNGIKKAAQGMASSKFCLNIAGDTPSSNRLFDAIASRCVPVIISDDIELPFEDVLDYSEFCLFVRASDAVRKGYLLDLLRGIDRYHWTKLWERLKEIAPHYEYSYPSQPNDAVAMVWEAVLRKVSSVQFKRHRRNRFARSEALLKRV</sequence>
<dbReference type="PANTHER" id="PTHR11062">
    <property type="entry name" value="EXOSTOSIN HEPARAN SULFATE GLYCOSYLTRANSFERASE -RELATED"/>
    <property type="match status" value="1"/>
</dbReference>
<evidence type="ECO:0000256" key="6">
    <source>
        <dbReference type="SAM" id="Phobius"/>
    </source>
</evidence>
<evidence type="ECO:0000313" key="8">
    <source>
        <dbReference type="EMBL" id="KAF9688071.1"/>
    </source>
</evidence>
<keyword evidence="5" id="KW-0333">Golgi apparatus</keyword>